<keyword evidence="2 6" id="KW-0812">Transmembrane</keyword>
<evidence type="ECO:0000256" key="3">
    <source>
        <dbReference type="ARBA" id="ARBA00022989"/>
    </source>
</evidence>
<reference evidence="8" key="1">
    <citation type="journal article" date="2020" name="Stud. Mycol.">
        <title>101 Dothideomycetes genomes: a test case for predicting lifestyles and emergence of pathogens.</title>
        <authorList>
            <person name="Haridas S."/>
            <person name="Albert R."/>
            <person name="Binder M."/>
            <person name="Bloem J."/>
            <person name="Labutti K."/>
            <person name="Salamov A."/>
            <person name="Andreopoulos B."/>
            <person name="Baker S."/>
            <person name="Barry K."/>
            <person name="Bills G."/>
            <person name="Bluhm B."/>
            <person name="Cannon C."/>
            <person name="Castanera R."/>
            <person name="Culley D."/>
            <person name="Daum C."/>
            <person name="Ezra D."/>
            <person name="Gonzalez J."/>
            <person name="Henrissat B."/>
            <person name="Kuo A."/>
            <person name="Liang C."/>
            <person name="Lipzen A."/>
            <person name="Lutzoni F."/>
            <person name="Magnuson J."/>
            <person name="Mondo S."/>
            <person name="Nolan M."/>
            <person name="Ohm R."/>
            <person name="Pangilinan J."/>
            <person name="Park H.-J."/>
            <person name="Ramirez L."/>
            <person name="Alfaro M."/>
            <person name="Sun H."/>
            <person name="Tritt A."/>
            <person name="Yoshinaga Y."/>
            <person name="Zwiers L.-H."/>
            <person name="Turgeon B."/>
            <person name="Goodwin S."/>
            <person name="Spatafora J."/>
            <person name="Crous P."/>
            <person name="Grigoriev I."/>
        </authorList>
    </citation>
    <scope>NUCLEOTIDE SEQUENCE</scope>
    <source>
        <strain evidence="8">CBS 260.36</strain>
    </source>
</reference>
<dbReference type="PANTHER" id="PTHR33048:SF157">
    <property type="entry name" value="INTEGRAL MEMBRANE PROTEIN"/>
    <property type="match status" value="1"/>
</dbReference>
<dbReference type="Proteomes" id="UP000799439">
    <property type="component" value="Unassembled WGS sequence"/>
</dbReference>
<evidence type="ECO:0000256" key="5">
    <source>
        <dbReference type="ARBA" id="ARBA00038359"/>
    </source>
</evidence>
<feature type="transmembrane region" description="Helical" evidence="6">
    <location>
        <begin position="12"/>
        <end position="30"/>
    </location>
</feature>
<dbReference type="InterPro" id="IPR052337">
    <property type="entry name" value="SAT4-like"/>
</dbReference>
<feature type="transmembrane region" description="Helical" evidence="6">
    <location>
        <begin position="174"/>
        <end position="198"/>
    </location>
</feature>
<dbReference type="EMBL" id="ML996092">
    <property type="protein sequence ID" value="KAF2149148.1"/>
    <property type="molecule type" value="Genomic_DNA"/>
</dbReference>
<dbReference type="PANTHER" id="PTHR33048">
    <property type="entry name" value="PTH11-LIKE INTEGRAL MEMBRANE PROTEIN (AFU_ORTHOLOGUE AFUA_5G11245)"/>
    <property type="match status" value="1"/>
</dbReference>
<comment type="similarity">
    <text evidence="5">Belongs to the SAT4 family.</text>
</comment>
<evidence type="ECO:0000259" key="7">
    <source>
        <dbReference type="Pfam" id="PF20684"/>
    </source>
</evidence>
<feature type="transmembrane region" description="Helical" evidence="6">
    <location>
        <begin position="92"/>
        <end position="113"/>
    </location>
</feature>
<dbReference type="OrthoDB" id="5393606at2759"/>
<feature type="transmembrane region" description="Helical" evidence="6">
    <location>
        <begin position="125"/>
        <end position="147"/>
    </location>
</feature>
<dbReference type="GO" id="GO:0016020">
    <property type="term" value="C:membrane"/>
    <property type="evidence" value="ECO:0007669"/>
    <property type="project" value="UniProtKB-SubCell"/>
</dbReference>
<feature type="domain" description="Rhodopsin" evidence="7">
    <location>
        <begin position="26"/>
        <end position="278"/>
    </location>
</feature>
<evidence type="ECO:0000313" key="9">
    <source>
        <dbReference type="Proteomes" id="UP000799439"/>
    </source>
</evidence>
<dbReference type="AlphaFoldDB" id="A0A9P4IYM8"/>
<organism evidence="8 9">
    <name type="scientific">Myriangium duriaei CBS 260.36</name>
    <dbReference type="NCBI Taxonomy" id="1168546"/>
    <lineage>
        <taxon>Eukaryota</taxon>
        <taxon>Fungi</taxon>
        <taxon>Dikarya</taxon>
        <taxon>Ascomycota</taxon>
        <taxon>Pezizomycotina</taxon>
        <taxon>Dothideomycetes</taxon>
        <taxon>Dothideomycetidae</taxon>
        <taxon>Myriangiales</taxon>
        <taxon>Myriangiaceae</taxon>
        <taxon>Myriangium</taxon>
    </lineage>
</organism>
<evidence type="ECO:0000256" key="2">
    <source>
        <dbReference type="ARBA" id="ARBA00022692"/>
    </source>
</evidence>
<keyword evidence="9" id="KW-1185">Reference proteome</keyword>
<accession>A0A9P4IYM8</accession>
<comment type="subcellular location">
    <subcellularLocation>
        <location evidence="1">Membrane</location>
        <topology evidence="1">Multi-pass membrane protein</topology>
    </subcellularLocation>
</comment>
<proteinExistence type="inferred from homology"/>
<evidence type="ECO:0000256" key="6">
    <source>
        <dbReference type="SAM" id="Phobius"/>
    </source>
</evidence>
<evidence type="ECO:0000256" key="1">
    <source>
        <dbReference type="ARBA" id="ARBA00004141"/>
    </source>
</evidence>
<gene>
    <name evidence="8" type="ORF">K461DRAFT_324553</name>
</gene>
<feature type="transmembrane region" description="Helical" evidence="6">
    <location>
        <begin position="42"/>
        <end position="60"/>
    </location>
</feature>
<keyword evidence="3 6" id="KW-1133">Transmembrane helix</keyword>
<name>A0A9P4IYM8_9PEZI</name>
<dbReference type="Pfam" id="PF20684">
    <property type="entry name" value="Fung_rhodopsin"/>
    <property type="match status" value="1"/>
</dbReference>
<keyword evidence="4 6" id="KW-0472">Membrane</keyword>
<sequence length="355" mass="39327">MYLQSKTDLLGVTGTFLGLATIAVALRFYARKCQRMPLKADDIFAFLALVFYIATAAIVFQEVKMKMLGYPYNSLPPNYLKSQLKTMRLAGLFWNVCAALTTSCTKLSVLFFYRRVFVVHGIRQPINALVIGTIVVCVMWALTYIILPFLQCGTHLNAGWKGGMEKYCHAQDPYFLSMVTSNLILDVWLVLVPLPNIIRLQVTFAKKASILGVFLLAFVGIAASIARVVIYFEVTNGGAGYAVTHDLGLTFIQKSYFTMLEAGISLLAVNLPSLWLLMTTTIPQKVVGSLRSVRSRSTMRSNHSGSFHEKPIVVREFEVTSSSDVLPCPMKHDLEASTADINAEKSSVTNSLHSK</sequence>
<comment type="caution">
    <text evidence="8">The sequence shown here is derived from an EMBL/GenBank/DDBJ whole genome shotgun (WGS) entry which is preliminary data.</text>
</comment>
<evidence type="ECO:0000313" key="8">
    <source>
        <dbReference type="EMBL" id="KAF2149148.1"/>
    </source>
</evidence>
<protein>
    <recommendedName>
        <fullName evidence="7">Rhodopsin domain-containing protein</fullName>
    </recommendedName>
</protein>
<evidence type="ECO:0000256" key="4">
    <source>
        <dbReference type="ARBA" id="ARBA00023136"/>
    </source>
</evidence>
<feature type="transmembrane region" description="Helical" evidence="6">
    <location>
        <begin position="210"/>
        <end position="232"/>
    </location>
</feature>
<feature type="transmembrane region" description="Helical" evidence="6">
    <location>
        <begin position="256"/>
        <end position="277"/>
    </location>
</feature>
<dbReference type="InterPro" id="IPR049326">
    <property type="entry name" value="Rhodopsin_dom_fungi"/>
</dbReference>